<dbReference type="AlphaFoldDB" id="A0A8A1LT33"/>
<proteinExistence type="predicted"/>
<protein>
    <submittedName>
        <fullName evidence="1">Uncharacterized protein</fullName>
    </submittedName>
</protein>
<organism evidence="1 2">
    <name type="scientific">Ajellomyces capsulatus (strain H88)</name>
    <name type="common">Darling's disease fungus</name>
    <name type="synonym">Histoplasma capsulatum</name>
    <dbReference type="NCBI Taxonomy" id="544711"/>
    <lineage>
        <taxon>Eukaryota</taxon>
        <taxon>Fungi</taxon>
        <taxon>Dikarya</taxon>
        <taxon>Ascomycota</taxon>
        <taxon>Pezizomycotina</taxon>
        <taxon>Eurotiomycetes</taxon>
        <taxon>Eurotiomycetidae</taxon>
        <taxon>Onygenales</taxon>
        <taxon>Ajellomycetaceae</taxon>
        <taxon>Histoplasma</taxon>
    </lineage>
</organism>
<accession>A0A8A1LT33</accession>
<reference evidence="1" key="1">
    <citation type="submission" date="2021-01" db="EMBL/GenBank/DDBJ databases">
        <title>Chromosome-level genome assembly of a human fungal pathogen reveals clustering of transcriptionally co-regulated genes.</title>
        <authorList>
            <person name="Voorhies M."/>
            <person name="Cohen S."/>
            <person name="Shea T.P."/>
            <person name="Petrus S."/>
            <person name="Munoz J.F."/>
            <person name="Poplawski S."/>
            <person name="Goldman W.E."/>
            <person name="Michael T."/>
            <person name="Cuomo C.A."/>
            <person name="Sil A."/>
            <person name="Beyhan S."/>
        </authorList>
    </citation>
    <scope>NUCLEOTIDE SEQUENCE</scope>
    <source>
        <strain evidence="1">H88</strain>
    </source>
</reference>
<evidence type="ECO:0000313" key="2">
    <source>
        <dbReference type="Proteomes" id="UP000663419"/>
    </source>
</evidence>
<name>A0A8A1LT33_AJEC8</name>
<dbReference type="Proteomes" id="UP000663419">
    <property type="component" value="Chromosome 4"/>
</dbReference>
<gene>
    <name evidence="1" type="ORF">I7I53_03490</name>
</gene>
<evidence type="ECO:0000313" key="1">
    <source>
        <dbReference type="EMBL" id="QSS55574.1"/>
    </source>
</evidence>
<sequence>MCTMCWGSDIRCYLRIGLHELNFRRIQNRSLMKTGQEANGRHAPSRLAALFSEVRRSSAHCRWCAEWRVLTPENVSHEHGDLKEEIAPISTTAIVKKARSIAFS</sequence>
<dbReference type="VEuPathDB" id="FungiDB:I7I53_03490"/>
<dbReference type="EMBL" id="CP069105">
    <property type="protein sequence ID" value="QSS55574.1"/>
    <property type="molecule type" value="Genomic_DNA"/>
</dbReference>